<comment type="caution">
    <text evidence="3">The sequence shown here is derived from an EMBL/GenBank/DDBJ whole genome shotgun (WGS) entry which is preliminary data.</text>
</comment>
<dbReference type="InterPro" id="IPR050194">
    <property type="entry name" value="Glycosyltransferase_grp1"/>
</dbReference>
<protein>
    <submittedName>
        <fullName evidence="3">Glycosyltransferase family 1 protein</fullName>
    </submittedName>
</protein>
<dbReference type="InterPro" id="IPR001296">
    <property type="entry name" value="Glyco_trans_1"/>
</dbReference>
<dbReference type="InterPro" id="IPR028098">
    <property type="entry name" value="Glyco_trans_4-like_N"/>
</dbReference>
<gene>
    <name evidence="3" type="ORF">ENX77_00575</name>
</gene>
<dbReference type="Pfam" id="PF00534">
    <property type="entry name" value="Glycos_transf_1"/>
    <property type="match status" value="1"/>
</dbReference>
<proteinExistence type="predicted"/>
<evidence type="ECO:0000259" key="2">
    <source>
        <dbReference type="Pfam" id="PF13439"/>
    </source>
</evidence>
<organism evidence="3">
    <name type="scientific">Geoglobus ahangari</name>
    <dbReference type="NCBI Taxonomy" id="113653"/>
    <lineage>
        <taxon>Archaea</taxon>
        <taxon>Methanobacteriati</taxon>
        <taxon>Methanobacteriota</taxon>
        <taxon>Archaeoglobi</taxon>
        <taxon>Archaeoglobales</taxon>
        <taxon>Archaeoglobaceae</taxon>
        <taxon>Geoglobus</taxon>
    </lineage>
</organism>
<dbReference type="EMBL" id="DTPI01000005">
    <property type="protein sequence ID" value="HGE65626.1"/>
    <property type="molecule type" value="Genomic_DNA"/>
</dbReference>
<accession>A0A7C3YMN8</accession>
<dbReference type="SUPFAM" id="SSF53756">
    <property type="entry name" value="UDP-Glycosyltransferase/glycogen phosphorylase"/>
    <property type="match status" value="1"/>
</dbReference>
<feature type="domain" description="Glycosyltransferase subfamily 4-like N-terminal" evidence="2">
    <location>
        <begin position="16"/>
        <end position="188"/>
    </location>
</feature>
<keyword evidence="3" id="KW-0808">Transferase</keyword>
<dbReference type="PANTHER" id="PTHR45947">
    <property type="entry name" value="SULFOQUINOVOSYL TRANSFERASE SQD2"/>
    <property type="match status" value="1"/>
</dbReference>
<dbReference type="AlphaFoldDB" id="A0A7C3YMN8"/>
<sequence>MKIAYIYDAVYPWVKGGAEKRIYEIAKRLANRGHEVHWYGVGWWLKENRETEIEHDGIKLHGVCEPMQLYVNGKRSIKEALVFAAELLPKLIKEDFEIIDCQEFPYFPCFTAKLYSTCKKRQLVITWHEIWDKYWFQYLGKKGIFGWMVERIVSKLTERNIAVSEKTKKELERMGVKNVRVIPNGIDFKKIDSIKPSEEESDIIFVGRLIKDKNVDILIKAISIVKTEMPDVRCLIVGDGPEREKLTMLVKKLELEKNIKFTGFLENYENVIGLMKSSKVFVLPSTREGFGIVALEANACGLPVITIKHERNASCEFVRDHENGFLCDLSERDVAEKILLGLKKGKTIRKRCVDIARKYDLEPIVDMIESFYESNS</sequence>
<dbReference type="GO" id="GO:0016757">
    <property type="term" value="F:glycosyltransferase activity"/>
    <property type="evidence" value="ECO:0007669"/>
    <property type="project" value="InterPro"/>
</dbReference>
<reference evidence="3" key="1">
    <citation type="journal article" date="2020" name="mSystems">
        <title>Genome- and Community-Level Interaction Insights into Carbon Utilization and Element Cycling Functions of Hydrothermarchaeota in Hydrothermal Sediment.</title>
        <authorList>
            <person name="Zhou Z."/>
            <person name="Liu Y."/>
            <person name="Xu W."/>
            <person name="Pan J."/>
            <person name="Luo Z.H."/>
            <person name="Li M."/>
        </authorList>
    </citation>
    <scope>NUCLEOTIDE SEQUENCE [LARGE SCALE GENOMIC DNA]</scope>
    <source>
        <strain evidence="3">SpSt-97</strain>
    </source>
</reference>
<name>A0A7C3YMN8_9EURY</name>
<dbReference type="Gene3D" id="3.40.50.2000">
    <property type="entry name" value="Glycogen Phosphorylase B"/>
    <property type="match status" value="2"/>
</dbReference>
<evidence type="ECO:0000313" key="3">
    <source>
        <dbReference type="EMBL" id="HGE65626.1"/>
    </source>
</evidence>
<dbReference type="Pfam" id="PF13439">
    <property type="entry name" value="Glyco_transf_4"/>
    <property type="match status" value="1"/>
</dbReference>
<feature type="domain" description="Glycosyl transferase family 1" evidence="1">
    <location>
        <begin position="192"/>
        <end position="358"/>
    </location>
</feature>
<dbReference type="PANTHER" id="PTHR45947:SF3">
    <property type="entry name" value="SULFOQUINOVOSYL TRANSFERASE SQD2"/>
    <property type="match status" value="1"/>
</dbReference>
<evidence type="ECO:0000259" key="1">
    <source>
        <dbReference type="Pfam" id="PF00534"/>
    </source>
</evidence>
<dbReference type="CDD" id="cd03801">
    <property type="entry name" value="GT4_PimA-like"/>
    <property type="match status" value="1"/>
</dbReference>